<feature type="domain" description="C1q" evidence="1">
    <location>
        <begin position="1"/>
        <end position="66"/>
    </location>
</feature>
<dbReference type="EMBL" id="JACVVK020000003">
    <property type="protein sequence ID" value="KAK7507761.1"/>
    <property type="molecule type" value="Genomic_DNA"/>
</dbReference>
<accession>A0ABD0M8L2</accession>
<dbReference type="InterPro" id="IPR008983">
    <property type="entry name" value="Tumour_necrosis_fac-like_dom"/>
</dbReference>
<evidence type="ECO:0000313" key="3">
    <source>
        <dbReference type="Proteomes" id="UP001519460"/>
    </source>
</evidence>
<evidence type="ECO:0000259" key="1">
    <source>
        <dbReference type="PROSITE" id="PS50871"/>
    </source>
</evidence>
<dbReference type="PROSITE" id="PS50871">
    <property type="entry name" value="C1Q"/>
    <property type="match status" value="1"/>
</dbReference>
<gene>
    <name evidence="2" type="ORF">BaRGS_00000726</name>
</gene>
<protein>
    <recommendedName>
        <fullName evidence="1">C1q domain-containing protein</fullName>
    </recommendedName>
</protein>
<comment type="caution">
    <text evidence="2">The sequence shown here is derived from an EMBL/GenBank/DDBJ whole genome shotgun (WGS) entry which is preliminary data.</text>
</comment>
<organism evidence="2 3">
    <name type="scientific">Batillaria attramentaria</name>
    <dbReference type="NCBI Taxonomy" id="370345"/>
    <lineage>
        <taxon>Eukaryota</taxon>
        <taxon>Metazoa</taxon>
        <taxon>Spiralia</taxon>
        <taxon>Lophotrochozoa</taxon>
        <taxon>Mollusca</taxon>
        <taxon>Gastropoda</taxon>
        <taxon>Caenogastropoda</taxon>
        <taxon>Sorbeoconcha</taxon>
        <taxon>Cerithioidea</taxon>
        <taxon>Batillariidae</taxon>
        <taxon>Batillaria</taxon>
    </lineage>
</organism>
<reference evidence="2 3" key="1">
    <citation type="journal article" date="2023" name="Sci. Data">
        <title>Genome assembly of the Korean intertidal mud-creeper Batillaria attramentaria.</title>
        <authorList>
            <person name="Patra A.K."/>
            <person name="Ho P.T."/>
            <person name="Jun S."/>
            <person name="Lee S.J."/>
            <person name="Kim Y."/>
            <person name="Won Y.J."/>
        </authorList>
    </citation>
    <scope>NUCLEOTIDE SEQUENCE [LARGE SCALE GENOMIC DNA]</scope>
    <source>
        <strain evidence="2">Wonlab-2016</strain>
    </source>
</reference>
<evidence type="ECO:0000313" key="2">
    <source>
        <dbReference type="EMBL" id="KAK7507761.1"/>
    </source>
</evidence>
<name>A0ABD0M8L2_9CAEN</name>
<dbReference type="InterPro" id="IPR001073">
    <property type="entry name" value="C1q_dom"/>
</dbReference>
<dbReference type="Gene3D" id="2.60.120.40">
    <property type="match status" value="1"/>
</dbReference>
<proteinExistence type="predicted"/>
<dbReference type="AlphaFoldDB" id="A0ABD0M8L2"/>
<dbReference type="Proteomes" id="UP001519460">
    <property type="component" value="Unassembled WGS sequence"/>
</dbReference>
<keyword evidence="3" id="KW-1185">Reference proteome</keyword>
<sequence length="66" mass="7126">MLEGTIIASCYSWKPTSGATHEQGAALGVVHVSEGQRVRVRLLESAENVRGGHWNTFAGFLVRADT</sequence>